<proteinExistence type="predicted"/>
<dbReference type="eggNOG" id="ENOG50338WX">
    <property type="taxonomic scope" value="Bacteria"/>
</dbReference>
<feature type="transmembrane region" description="Helical" evidence="1">
    <location>
        <begin position="9"/>
        <end position="26"/>
    </location>
</feature>
<dbReference type="Proteomes" id="UP000005926">
    <property type="component" value="Unassembled WGS sequence"/>
</dbReference>
<accession>C8NE65</accession>
<protein>
    <recommendedName>
        <fullName evidence="4">Exosortase</fullName>
    </recommendedName>
</protein>
<feature type="transmembrane region" description="Helical" evidence="1">
    <location>
        <begin position="59"/>
        <end position="76"/>
    </location>
</feature>
<feature type="transmembrane region" description="Helical" evidence="1">
    <location>
        <begin position="82"/>
        <end position="101"/>
    </location>
</feature>
<keyword evidence="1" id="KW-0472">Membrane</keyword>
<sequence>MKEWIKKYTVYIVIAMMYYCIPLYLVKDTGSGIFLLLMVIPIFVFLISLVFAIKNGFRWYFSIVLGLLWIPNLFLLNDSATIYILMYSGISFIGQFVGIVLKNKVKK</sequence>
<evidence type="ECO:0000256" key="1">
    <source>
        <dbReference type="SAM" id="Phobius"/>
    </source>
</evidence>
<organism evidence="2 3">
    <name type="scientific">Granulicatella adiacens ATCC 49175</name>
    <dbReference type="NCBI Taxonomy" id="638301"/>
    <lineage>
        <taxon>Bacteria</taxon>
        <taxon>Bacillati</taxon>
        <taxon>Bacillota</taxon>
        <taxon>Bacilli</taxon>
        <taxon>Lactobacillales</taxon>
        <taxon>Carnobacteriaceae</taxon>
        <taxon>Granulicatella</taxon>
    </lineage>
</organism>
<name>C8NE65_9LACT</name>
<evidence type="ECO:0000313" key="2">
    <source>
        <dbReference type="EMBL" id="EEW37966.1"/>
    </source>
</evidence>
<dbReference type="EMBL" id="ACKZ01000008">
    <property type="protein sequence ID" value="EEW37966.1"/>
    <property type="molecule type" value="Genomic_DNA"/>
</dbReference>
<keyword evidence="1" id="KW-0812">Transmembrane</keyword>
<keyword evidence="1" id="KW-1133">Transmembrane helix</keyword>
<reference evidence="2 3" key="1">
    <citation type="submission" date="2009-08" db="EMBL/GenBank/DDBJ databases">
        <authorList>
            <person name="Muzny D."/>
            <person name="Qin X."/>
            <person name="Deng J."/>
            <person name="Jiang H."/>
            <person name="Liu Y."/>
            <person name="Qu J."/>
            <person name="Song X.-Z."/>
            <person name="Zhang L."/>
            <person name="Thornton R."/>
            <person name="Coyle M."/>
            <person name="Francisco L."/>
            <person name="Jackson L."/>
            <person name="Javaid M."/>
            <person name="Korchina V."/>
            <person name="Kovar C."/>
            <person name="Mata R."/>
            <person name="Mathew T."/>
            <person name="Ngo R."/>
            <person name="Nguyen L."/>
            <person name="Nguyen N."/>
            <person name="Okwuonu G."/>
            <person name="Ongeri F."/>
            <person name="Pham C."/>
            <person name="Simmons D."/>
            <person name="Wilczek-Boney K."/>
            <person name="Hale W."/>
            <person name="Jakkamsetti A."/>
            <person name="Pham P."/>
            <person name="Ruth R."/>
            <person name="San Lucas F."/>
            <person name="Warren J."/>
            <person name="Zhang J."/>
            <person name="Zhao Z."/>
            <person name="Zhou C."/>
            <person name="Zhu D."/>
            <person name="Lee S."/>
            <person name="Bess C."/>
            <person name="Blankenburg K."/>
            <person name="Forbes L."/>
            <person name="Fu Q."/>
            <person name="Gubbala S."/>
            <person name="Hirani K."/>
            <person name="Jayaseelan J.C."/>
            <person name="Lara F."/>
            <person name="Munidasa M."/>
            <person name="Palculict T."/>
            <person name="Patil S."/>
            <person name="Pu L.-L."/>
            <person name="Saada N."/>
            <person name="Tang L."/>
            <person name="Weissenberger G."/>
            <person name="Zhu Y."/>
            <person name="Hemphill L."/>
            <person name="Shang Y."/>
            <person name="Youmans B."/>
            <person name="Ayvaz T."/>
            <person name="Ross M."/>
            <person name="Santibanez J."/>
            <person name="Aqrawi P."/>
            <person name="Gross S."/>
            <person name="Joshi V."/>
            <person name="Fowler G."/>
            <person name="Nazareth L."/>
            <person name="Reid J."/>
            <person name="Worley K."/>
            <person name="Petrosino J."/>
            <person name="Highlander S."/>
            <person name="Gibbs R."/>
        </authorList>
    </citation>
    <scope>NUCLEOTIDE SEQUENCE [LARGE SCALE GENOMIC DNA]</scope>
    <source>
        <strain evidence="2 3">ATCC 49175</strain>
    </source>
</reference>
<dbReference type="RefSeq" id="WP_005605162.1">
    <property type="nucleotide sequence ID" value="NZ_CP102283.1"/>
</dbReference>
<feature type="transmembrane region" description="Helical" evidence="1">
    <location>
        <begin position="32"/>
        <end position="52"/>
    </location>
</feature>
<comment type="caution">
    <text evidence="2">The sequence shown here is derived from an EMBL/GenBank/DDBJ whole genome shotgun (WGS) entry which is preliminary data.</text>
</comment>
<evidence type="ECO:0000313" key="3">
    <source>
        <dbReference type="Proteomes" id="UP000005926"/>
    </source>
</evidence>
<evidence type="ECO:0008006" key="4">
    <source>
        <dbReference type="Google" id="ProtNLM"/>
    </source>
</evidence>
<keyword evidence="3" id="KW-1185">Reference proteome</keyword>
<dbReference type="STRING" id="638301.HMPREF0444_0210"/>
<dbReference type="AlphaFoldDB" id="C8NE65"/>
<gene>
    <name evidence="2" type="ORF">HMPREF0444_0210</name>
</gene>
<dbReference type="GeneID" id="78411523"/>
<dbReference type="HOGENOM" id="CLU_165428_0_0_9"/>